<organism evidence="1 2">
    <name type="scientific">Schaalia canis</name>
    <dbReference type="NCBI Taxonomy" id="100469"/>
    <lineage>
        <taxon>Bacteria</taxon>
        <taxon>Bacillati</taxon>
        <taxon>Actinomycetota</taxon>
        <taxon>Actinomycetes</taxon>
        <taxon>Actinomycetales</taxon>
        <taxon>Actinomycetaceae</taxon>
        <taxon>Schaalia</taxon>
    </lineage>
</organism>
<dbReference type="AlphaFoldDB" id="A0A3P1SH35"/>
<sequence length="239" mass="25342">MSSKNGREPLLTSGEAVERPTRAVAIFDAGLVDYAPLRAALAECGAPSFVTSHRIEMLDAAALIIPDGPSFADYRRVFAQKRLAQIIELRIAGGRPVLVCGSGMHMLCDGVDINGEFLASPAPQWEGTVVHMPAQRGTATLHVPIPTPFLAGIDTMNCEVKPDFALRTNPAEGMDDGPLTPPRIAWAGPPAPYIAAIDNGALCACAWAPEEAGNLGLRLLRNWVQHAKITADLSMGGVQ</sequence>
<evidence type="ECO:0000313" key="2">
    <source>
        <dbReference type="Proteomes" id="UP000280444"/>
    </source>
</evidence>
<keyword evidence="2" id="KW-1185">Reference proteome</keyword>
<proteinExistence type="predicted"/>
<evidence type="ECO:0000313" key="1">
    <source>
        <dbReference type="EMBL" id="RRC96374.1"/>
    </source>
</evidence>
<dbReference type="OrthoDB" id="9807137at2"/>
<dbReference type="EMBL" id="RQZF01000001">
    <property type="protein sequence ID" value="RRC96374.1"/>
    <property type="molecule type" value="Genomic_DNA"/>
</dbReference>
<dbReference type="RefSeq" id="WP_124867896.1">
    <property type="nucleotide sequence ID" value="NZ_RQZF01000001.1"/>
</dbReference>
<protein>
    <submittedName>
        <fullName evidence="1">Uncharacterized protein</fullName>
    </submittedName>
</protein>
<dbReference type="SUPFAM" id="SSF52317">
    <property type="entry name" value="Class I glutamine amidotransferase-like"/>
    <property type="match status" value="1"/>
</dbReference>
<dbReference type="Proteomes" id="UP000280444">
    <property type="component" value="Unassembled WGS sequence"/>
</dbReference>
<reference evidence="1 2" key="1">
    <citation type="submission" date="2018-11" db="EMBL/GenBank/DDBJ databases">
        <title>Genomes From Bacteria Associated with the Canine Oral Cavity: a Test Case for Automated Genome-Based Taxonomic Assignment.</title>
        <authorList>
            <person name="Coil D.A."/>
            <person name="Jospin G."/>
            <person name="Darling A.E."/>
            <person name="Wallis C."/>
            <person name="Davis I.J."/>
            <person name="Harris S."/>
            <person name="Eisen J.A."/>
            <person name="Holcombe L.J."/>
            <person name="O'Flynn C."/>
        </authorList>
    </citation>
    <scope>NUCLEOTIDE SEQUENCE [LARGE SCALE GENOMIC DNA]</scope>
    <source>
        <strain evidence="1 2">OH770</strain>
    </source>
</reference>
<accession>A0A3P1SH35</accession>
<dbReference type="PROSITE" id="PS51273">
    <property type="entry name" value="GATASE_TYPE_1"/>
    <property type="match status" value="1"/>
</dbReference>
<dbReference type="Gene3D" id="3.40.50.880">
    <property type="match status" value="1"/>
</dbReference>
<comment type="caution">
    <text evidence="1">The sequence shown here is derived from an EMBL/GenBank/DDBJ whole genome shotgun (WGS) entry which is preliminary data.</text>
</comment>
<dbReference type="InterPro" id="IPR029062">
    <property type="entry name" value="Class_I_gatase-like"/>
</dbReference>
<name>A0A3P1SH35_9ACTO</name>
<gene>
    <name evidence="1" type="ORF">EII11_01645</name>
</gene>